<keyword evidence="3" id="KW-1185">Reference proteome</keyword>
<dbReference type="InterPro" id="IPR029058">
    <property type="entry name" value="AB_hydrolase_fold"/>
</dbReference>
<reference evidence="2" key="1">
    <citation type="submission" date="2023-01" db="EMBL/GenBank/DDBJ databases">
        <title>The genome sequence of Kordiimonadaceae bacterium 6D33.</title>
        <authorList>
            <person name="Liu Y."/>
        </authorList>
    </citation>
    <scope>NUCLEOTIDE SEQUENCE</scope>
    <source>
        <strain evidence="2">6D33</strain>
    </source>
</reference>
<dbReference type="SUPFAM" id="SSF53474">
    <property type="entry name" value="alpha/beta-Hydrolases"/>
    <property type="match status" value="1"/>
</dbReference>
<dbReference type="InterPro" id="IPR001563">
    <property type="entry name" value="Peptidase_S10"/>
</dbReference>
<dbReference type="AlphaFoldDB" id="A0AAE9XVZ5"/>
<dbReference type="KEGG" id="gso:PH603_05145"/>
<feature type="chain" id="PRO_5042008679" evidence="1">
    <location>
        <begin position="23"/>
        <end position="508"/>
    </location>
</feature>
<dbReference type="Proteomes" id="UP001217500">
    <property type="component" value="Chromosome"/>
</dbReference>
<dbReference type="EMBL" id="CP116805">
    <property type="protein sequence ID" value="WCL55143.1"/>
    <property type="molecule type" value="Genomic_DNA"/>
</dbReference>
<feature type="signal peptide" evidence="1">
    <location>
        <begin position="1"/>
        <end position="22"/>
    </location>
</feature>
<organism evidence="2 3">
    <name type="scientific">Gimibacter soli</name>
    <dbReference type="NCBI Taxonomy" id="3024400"/>
    <lineage>
        <taxon>Bacteria</taxon>
        <taxon>Pseudomonadati</taxon>
        <taxon>Pseudomonadota</taxon>
        <taxon>Alphaproteobacteria</taxon>
        <taxon>Kordiimonadales</taxon>
        <taxon>Temperatibacteraceae</taxon>
        <taxon>Gimibacter</taxon>
    </lineage>
</organism>
<evidence type="ECO:0000313" key="2">
    <source>
        <dbReference type="EMBL" id="WCL55143.1"/>
    </source>
</evidence>
<protein>
    <submittedName>
        <fullName evidence="2">Peptidase S10</fullName>
    </submittedName>
</protein>
<sequence>MIRSCIVALGLSAISLTNPVFAEEAKTAAAPAIPEPAVFSSSKSGTFNGVKVAYKAVAGDTYIRDAKGKPVATFFTYAYLKDGVKDPSTRPVTFVYNGGPGSASMWLHMGVFGPRRVVVPSDPADDGAAPYRIIDNPETVLDVTDLVFIDPVGTGLSRPLGDEDPKKHWGVLEDGGSIAEFIRTWIDENNRWNSPKFLAGESYGTLRSAVVADKLTNDHDIGLNGIMLISAVLDYHQSRFQPGAVQAYVSFLPSYAATAWYHNQLPSKPANLEAFLDEVRAFASTDYAAALMAGNRLSADEEARIIDKLHQYTGLEKNYIKATNLRIEVFRFFKELMRDERKVVGRLDSRYLGDEPDSAGEFFESDPFSDATGNAFTVAINDQLKNFFGVKLTDRRYNNSARGEKDWGWNWNVWGKELPNGGRFVNVVPMLGSAMRHNPDMHVLVTQGYYDFATPFYGAENALAQPEIVKDRVAFTYYESGHMMYVHEPSRLKFLDDIRSFIEAYDKQ</sequence>
<dbReference type="Gene3D" id="3.40.50.1820">
    <property type="entry name" value="alpha/beta hydrolase"/>
    <property type="match status" value="1"/>
</dbReference>
<dbReference type="GO" id="GO:0004185">
    <property type="term" value="F:serine-type carboxypeptidase activity"/>
    <property type="evidence" value="ECO:0007669"/>
    <property type="project" value="InterPro"/>
</dbReference>
<gene>
    <name evidence="2" type="ORF">PH603_05145</name>
</gene>
<proteinExistence type="predicted"/>
<accession>A0AAE9XVZ5</accession>
<dbReference type="Pfam" id="PF00450">
    <property type="entry name" value="Peptidase_S10"/>
    <property type="match status" value="1"/>
</dbReference>
<name>A0AAE9XVZ5_9PROT</name>
<evidence type="ECO:0000256" key="1">
    <source>
        <dbReference type="SAM" id="SignalP"/>
    </source>
</evidence>
<dbReference type="RefSeq" id="WP_289504913.1">
    <property type="nucleotide sequence ID" value="NZ_CP116805.1"/>
</dbReference>
<keyword evidence="1" id="KW-0732">Signal</keyword>
<evidence type="ECO:0000313" key="3">
    <source>
        <dbReference type="Proteomes" id="UP001217500"/>
    </source>
</evidence>
<dbReference type="GO" id="GO:0006508">
    <property type="term" value="P:proteolysis"/>
    <property type="evidence" value="ECO:0007669"/>
    <property type="project" value="InterPro"/>
</dbReference>